<dbReference type="PANTHER" id="PTHR24324">
    <property type="entry name" value="HOMEOBOX PROTEIN HHEX"/>
    <property type="match status" value="1"/>
</dbReference>
<gene>
    <name evidence="8" type="ORF">BCR37DRAFT_332571</name>
</gene>
<dbReference type="AlphaFoldDB" id="A0A1Y2FSF3"/>
<dbReference type="InterPro" id="IPR009057">
    <property type="entry name" value="Homeodomain-like_sf"/>
</dbReference>
<accession>A0A1Y2FSF3</accession>
<dbReference type="InterPro" id="IPR051000">
    <property type="entry name" value="Homeobox_DNA-bind_prot"/>
</dbReference>
<dbReference type="GO" id="GO:0006357">
    <property type="term" value="P:regulation of transcription by RNA polymerase II"/>
    <property type="evidence" value="ECO:0007669"/>
    <property type="project" value="TreeGrafter"/>
</dbReference>
<keyword evidence="3 5" id="KW-0371">Homeobox</keyword>
<feature type="non-terminal residue" evidence="8">
    <location>
        <position position="1"/>
    </location>
</feature>
<dbReference type="CDD" id="cd00086">
    <property type="entry name" value="homeodomain"/>
    <property type="match status" value="1"/>
</dbReference>
<evidence type="ECO:0000256" key="3">
    <source>
        <dbReference type="ARBA" id="ARBA00023155"/>
    </source>
</evidence>
<evidence type="ECO:0000256" key="4">
    <source>
        <dbReference type="ARBA" id="ARBA00023242"/>
    </source>
</evidence>
<organism evidence="8 9">
    <name type="scientific">Protomyces lactucae-debilis</name>
    <dbReference type="NCBI Taxonomy" id="2754530"/>
    <lineage>
        <taxon>Eukaryota</taxon>
        <taxon>Fungi</taxon>
        <taxon>Dikarya</taxon>
        <taxon>Ascomycota</taxon>
        <taxon>Taphrinomycotina</taxon>
        <taxon>Taphrinomycetes</taxon>
        <taxon>Taphrinales</taxon>
        <taxon>Protomycetaceae</taxon>
        <taxon>Protomyces</taxon>
    </lineage>
</organism>
<dbReference type="Proteomes" id="UP000193685">
    <property type="component" value="Unassembled WGS sequence"/>
</dbReference>
<evidence type="ECO:0000313" key="9">
    <source>
        <dbReference type="Proteomes" id="UP000193685"/>
    </source>
</evidence>
<dbReference type="EMBL" id="MCFI01000002">
    <property type="protein sequence ID" value="ORY86918.1"/>
    <property type="molecule type" value="Genomic_DNA"/>
</dbReference>
<dbReference type="OrthoDB" id="6159439at2759"/>
<name>A0A1Y2FSF3_PROLT</name>
<protein>
    <submittedName>
        <fullName evidence="8">Homeobox domain-containing protein</fullName>
    </submittedName>
</protein>
<dbReference type="GO" id="GO:0005634">
    <property type="term" value="C:nucleus"/>
    <property type="evidence" value="ECO:0007669"/>
    <property type="project" value="UniProtKB-SubCell"/>
</dbReference>
<dbReference type="STRING" id="56484.A0A1Y2FSF3"/>
<dbReference type="GO" id="GO:0000978">
    <property type="term" value="F:RNA polymerase II cis-regulatory region sequence-specific DNA binding"/>
    <property type="evidence" value="ECO:0007669"/>
    <property type="project" value="TreeGrafter"/>
</dbReference>
<evidence type="ECO:0000259" key="7">
    <source>
        <dbReference type="PROSITE" id="PS50071"/>
    </source>
</evidence>
<comment type="caution">
    <text evidence="8">The sequence shown here is derived from an EMBL/GenBank/DDBJ whole genome shotgun (WGS) entry which is preliminary data.</text>
</comment>
<evidence type="ECO:0000256" key="5">
    <source>
        <dbReference type="PROSITE-ProRule" id="PRU00108"/>
    </source>
</evidence>
<keyword evidence="2 5" id="KW-0238">DNA-binding</keyword>
<feature type="domain" description="Homeobox" evidence="7">
    <location>
        <begin position="1"/>
        <end position="56"/>
    </location>
</feature>
<proteinExistence type="predicted"/>
<dbReference type="OMA" id="MMPRTVQ"/>
<evidence type="ECO:0000256" key="6">
    <source>
        <dbReference type="RuleBase" id="RU000682"/>
    </source>
</evidence>
<dbReference type="Pfam" id="PF00046">
    <property type="entry name" value="Homeodomain"/>
    <property type="match status" value="1"/>
</dbReference>
<evidence type="ECO:0000256" key="1">
    <source>
        <dbReference type="ARBA" id="ARBA00004123"/>
    </source>
</evidence>
<sequence>KGKRKRASPQQLGLLNQIFDMTFFPSTELRNALGKELGMMPRTVQIWFQNRRQSWR</sequence>
<feature type="non-terminal residue" evidence="8">
    <location>
        <position position="56"/>
    </location>
</feature>
<evidence type="ECO:0000313" key="8">
    <source>
        <dbReference type="EMBL" id="ORY86918.1"/>
    </source>
</evidence>
<dbReference type="GeneID" id="63783666"/>
<keyword evidence="4 5" id="KW-0539">Nucleus</keyword>
<dbReference type="GO" id="GO:0030154">
    <property type="term" value="P:cell differentiation"/>
    <property type="evidence" value="ECO:0007669"/>
    <property type="project" value="TreeGrafter"/>
</dbReference>
<dbReference type="SUPFAM" id="SSF46689">
    <property type="entry name" value="Homeodomain-like"/>
    <property type="match status" value="1"/>
</dbReference>
<comment type="subcellular location">
    <subcellularLocation>
        <location evidence="1 5 6">Nucleus</location>
    </subcellularLocation>
</comment>
<dbReference type="PROSITE" id="PS50071">
    <property type="entry name" value="HOMEOBOX_2"/>
    <property type="match status" value="1"/>
</dbReference>
<dbReference type="Gene3D" id="1.10.10.60">
    <property type="entry name" value="Homeodomain-like"/>
    <property type="match status" value="1"/>
</dbReference>
<reference evidence="8 9" key="1">
    <citation type="submission" date="2016-07" db="EMBL/GenBank/DDBJ databases">
        <title>Pervasive Adenine N6-methylation of Active Genes in Fungi.</title>
        <authorList>
            <consortium name="DOE Joint Genome Institute"/>
            <person name="Mondo S.J."/>
            <person name="Dannebaum R.O."/>
            <person name="Kuo R.C."/>
            <person name="Labutti K."/>
            <person name="Haridas S."/>
            <person name="Kuo A."/>
            <person name="Salamov A."/>
            <person name="Ahrendt S.R."/>
            <person name="Lipzen A."/>
            <person name="Sullivan W."/>
            <person name="Andreopoulos W.B."/>
            <person name="Clum A."/>
            <person name="Lindquist E."/>
            <person name="Daum C."/>
            <person name="Ramamoorthy G.K."/>
            <person name="Gryganskyi A."/>
            <person name="Culley D."/>
            <person name="Magnuson J.K."/>
            <person name="James T.Y."/>
            <person name="O'Malley M.A."/>
            <person name="Stajich J.E."/>
            <person name="Spatafora J.W."/>
            <person name="Visel A."/>
            <person name="Grigoriev I.V."/>
        </authorList>
    </citation>
    <scope>NUCLEOTIDE SEQUENCE [LARGE SCALE GENOMIC DNA]</scope>
    <source>
        <strain evidence="8 9">12-1054</strain>
    </source>
</reference>
<evidence type="ECO:0000256" key="2">
    <source>
        <dbReference type="ARBA" id="ARBA00023125"/>
    </source>
</evidence>
<dbReference type="RefSeq" id="XP_040727774.1">
    <property type="nucleotide sequence ID" value="XM_040867067.1"/>
</dbReference>
<dbReference type="PANTHER" id="PTHR24324:SF5">
    <property type="entry name" value="HEMATOPOIETICALLY-EXPRESSED HOMEOBOX PROTEIN HHEX"/>
    <property type="match status" value="1"/>
</dbReference>
<dbReference type="SMART" id="SM00389">
    <property type="entry name" value="HOX"/>
    <property type="match status" value="1"/>
</dbReference>
<dbReference type="InterPro" id="IPR001356">
    <property type="entry name" value="HD"/>
</dbReference>
<keyword evidence="9" id="KW-1185">Reference proteome</keyword>